<protein>
    <recommendedName>
        <fullName evidence="1">Thoeris protein ThsB TIR-like domain-containing protein</fullName>
    </recommendedName>
</protein>
<organism evidence="2 3">
    <name type="scientific">Paraburkholderia caribensis</name>
    <dbReference type="NCBI Taxonomy" id="75105"/>
    <lineage>
        <taxon>Bacteria</taxon>
        <taxon>Pseudomonadati</taxon>
        <taxon>Pseudomonadota</taxon>
        <taxon>Betaproteobacteria</taxon>
        <taxon>Burkholderiales</taxon>
        <taxon>Burkholderiaceae</taxon>
        <taxon>Paraburkholderia</taxon>
    </lineage>
</organism>
<comment type="caution">
    <text evidence="2">The sequence shown here is derived from an EMBL/GenBank/DDBJ whole genome shotgun (WGS) entry which is preliminary data.</text>
</comment>
<dbReference type="InterPro" id="IPR036490">
    <property type="entry name" value="ThsB_TIR-like_sf"/>
</dbReference>
<dbReference type="SUPFAM" id="SSF52206">
    <property type="entry name" value="Hypothetical protein MTH538"/>
    <property type="match status" value="1"/>
</dbReference>
<sequence>MAMLLGGIAGNAIAPGLGGFVVGAFAGTRVRRAIKGGVAVKKRVFVSFDFDHDRALKEFIVGQARLPDSPFDIVDHSLKEAAPERDWVNKAKSAIRRAEIVLVITGTQTYRARGVLQEVAIARENAVPIVQIIGYKDRDCTPVPNAGRVYAWTWENLKKLLR</sequence>
<gene>
    <name evidence="2" type="ORF">VOI32_36385</name>
</gene>
<feature type="domain" description="Thoeris protein ThsB TIR-like" evidence="1">
    <location>
        <begin position="45"/>
        <end position="132"/>
    </location>
</feature>
<evidence type="ECO:0000313" key="2">
    <source>
        <dbReference type="EMBL" id="MEO1759373.1"/>
    </source>
</evidence>
<name>A0ABV0E7I4_9BURK</name>
<evidence type="ECO:0000259" key="1">
    <source>
        <dbReference type="Pfam" id="PF08937"/>
    </source>
</evidence>
<dbReference type="Pfam" id="PF08937">
    <property type="entry name" value="ThsB_TIR"/>
    <property type="match status" value="1"/>
</dbReference>
<dbReference type="Proteomes" id="UP001462961">
    <property type="component" value="Unassembled WGS sequence"/>
</dbReference>
<evidence type="ECO:0000313" key="3">
    <source>
        <dbReference type="Proteomes" id="UP001462961"/>
    </source>
</evidence>
<accession>A0ABV0E7I4</accession>
<reference evidence="2 3" key="1">
    <citation type="submission" date="2024-01" db="EMBL/GenBank/DDBJ databases">
        <title>The diversity of rhizobia nodulating Mimosa spp. in eleven states of Brazil covering several biomes is determined by host plant, location, and edaphic factors.</title>
        <authorList>
            <person name="Rouws L."/>
            <person name="Barauna A."/>
            <person name="Beukes C."/>
            <person name="De Faria S.M."/>
            <person name="Gross E."/>
            <person name="Dos Reis Junior F.B."/>
            <person name="Simon M."/>
            <person name="Maluk M."/>
            <person name="Odee D.W."/>
            <person name="Kenicer G."/>
            <person name="Young J.P.W."/>
            <person name="Reis V.M."/>
            <person name="Zilli J."/>
            <person name="James E.K."/>
        </authorList>
    </citation>
    <scope>NUCLEOTIDE SEQUENCE [LARGE SCALE GENOMIC DNA]</scope>
    <source>
        <strain evidence="2 3">JHI1651</strain>
    </source>
</reference>
<proteinExistence type="predicted"/>
<dbReference type="InterPro" id="IPR015032">
    <property type="entry name" value="ThsB__TIR-like_domain"/>
</dbReference>
<keyword evidence="3" id="KW-1185">Reference proteome</keyword>
<dbReference type="EMBL" id="JAYLVJ010000075">
    <property type="protein sequence ID" value="MEO1759373.1"/>
    <property type="molecule type" value="Genomic_DNA"/>
</dbReference>